<dbReference type="EMBL" id="KQ435843">
    <property type="protein sequence ID" value="KOX71298.1"/>
    <property type="molecule type" value="Genomic_DNA"/>
</dbReference>
<evidence type="ECO:0000313" key="2">
    <source>
        <dbReference type="Proteomes" id="UP000053105"/>
    </source>
</evidence>
<organism evidence="1 2">
    <name type="scientific">Melipona quadrifasciata</name>
    <dbReference type="NCBI Taxonomy" id="166423"/>
    <lineage>
        <taxon>Eukaryota</taxon>
        <taxon>Metazoa</taxon>
        <taxon>Ecdysozoa</taxon>
        <taxon>Arthropoda</taxon>
        <taxon>Hexapoda</taxon>
        <taxon>Insecta</taxon>
        <taxon>Pterygota</taxon>
        <taxon>Neoptera</taxon>
        <taxon>Endopterygota</taxon>
        <taxon>Hymenoptera</taxon>
        <taxon>Apocrita</taxon>
        <taxon>Aculeata</taxon>
        <taxon>Apoidea</taxon>
        <taxon>Anthophila</taxon>
        <taxon>Apidae</taxon>
        <taxon>Melipona</taxon>
    </lineage>
</organism>
<dbReference type="OrthoDB" id="10490700at2759"/>
<gene>
    <name evidence="1" type="ORF">WN51_04402</name>
</gene>
<keyword evidence="2" id="KW-1185">Reference proteome</keyword>
<accession>A0A0N0BE89</accession>
<evidence type="ECO:0000313" key="1">
    <source>
        <dbReference type="EMBL" id="KOX71298.1"/>
    </source>
</evidence>
<reference evidence="1 2" key="1">
    <citation type="submission" date="2015-07" db="EMBL/GenBank/DDBJ databases">
        <title>The genome of Melipona quadrifasciata.</title>
        <authorList>
            <person name="Pan H."/>
            <person name="Kapheim K."/>
        </authorList>
    </citation>
    <scope>NUCLEOTIDE SEQUENCE [LARGE SCALE GENOMIC DNA]</scope>
    <source>
        <strain evidence="1">0111107301</strain>
        <tissue evidence="1">Whole body</tissue>
    </source>
</reference>
<proteinExistence type="predicted"/>
<protein>
    <submittedName>
        <fullName evidence="1">Uncharacterized protein</fullName>
    </submittedName>
</protein>
<dbReference type="AlphaFoldDB" id="A0A0N0BE89"/>
<sequence>MYERGSERHDGSKLRHCVPCRRARVQVGRSLTETAERMLGGKPSGGTRRVLLSEYSVMLCMAS</sequence>
<name>A0A0N0BE89_9HYME</name>
<dbReference type="Proteomes" id="UP000053105">
    <property type="component" value="Unassembled WGS sequence"/>
</dbReference>